<evidence type="ECO:0000256" key="1">
    <source>
        <dbReference type="SAM" id="SignalP"/>
    </source>
</evidence>
<keyword evidence="3" id="KW-1185">Reference proteome</keyword>
<name>A0A9N9H756_9GLOM</name>
<keyword evidence="1" id="KW-0732">Signal</keyword>
<organism evidence="2 3">
    <name type="scientific">Acaulospora morrowiae</name>
    <dbReference type="NCBI Taxonomy" id="94023"/>
    <lineage>
        <taxon>Eukaryota</taxon>
        <taxon>Fungi</taxon>
        <taxon>Fungi incertae sedis</taxon>
        <taxon>Mucoromycota</taxon>
        <taxon>Glomeromycotina</taxon>
        <taxon>Glomeromycetes</taxon>
        <taxon>Diversisporales</taxon>
        <taxon>Acaulosporaceae</taxon>
        <taxon>Acaulospora</taxon>
    </lineage>
</organism>
<protein>
    <submittedName>
        <fullName evidence="2">15054_t:CDS:1</fullName>
    </submittedName>
</protein>
<feature type="signal peptide" evidence="1">
    <location>
        <begin position="1"/>
        <end position="16"/>
    </location>
</feature>
<reference evidence="2" key="1">
    <citation type="submission" date="2021-06" db="EMBL/GenBank/DDBJ databases">
        <authorList>
            <person name="Kallberg Y."/>
            <person name="Tangrot J."/>
            <person name="Rosling A."/>
        </authorList>
    </citation>
    <scope>NUCLEOTIDE SEQUENCE</scope>
    <source>
        <strain evidence="2">CL551</strain>
    </source>
</reference>
<dbReference type="Proteomes" id="UP000789342">
    <property type="component" value="Unassembled WGS sequence"/>
</dbReference>
<gene>
    <name evidence="2" type="ORF">AMORRO_LOCUS10526</name>
</gene>
<dbReference type="AlphaFoldDB" id="A0A9N9H756"/>
<evidence type="ECO:0000313" key="3">
    <source>
        <dbReference type="Proteomes" id="UP000789342"/>
    </source>
</evidence>
<evidence type="ECO:0000313" key="2">
    <source>
        <dbReference type="EMBL" id="CAG8663875.1"/>
    </source>
</evidence>
<proteinExistence type="predicted"/>
<dbReference type="EMBL" id="CAJVPV010011735">
    <property type="protein sequence ID" value="CAG8663875.1"/>
    <property type="molecule type" value="Genomic_DNA"/>
</dbReference>
<comment type="caution">
    <text evidence="2">The sequence shown here is derived from an EMBL/GenBank/DDBJ whole genome shotgun (WGS) entry which is preliminary data.</text>
</comment>
<accession>A0A9N9H756</accession>
<feature type="non-terminal residue" evidence="2">
    <location>
        <position position="1"/>
    </location>
</feature>
<sequence>RLGNSLHLFTVLTVSATQSMKDCISYSKCTDITDRHSIMPSNDPLSWSSCIMTVNDGI</sequence>
<feature type="chain" id="PRO_5040172813" evidence="1">
    <location>
        <begin position="17"/>
        <end position="58"/>
    </location>
</feature>